<organism evidence="1 2">
    <name type="scientific">Bernardetia litoralis (strain ATCC 23117 / DSM 6794 / NBRC 15988 / NCIMB 1366 / Fx l1 / Sio-4)</name>
    <name type="common">Flexibacter litoralis</name>
    <dbReference type="NCBI Taxonomy" id="880071"/>
    <lineage>
        <taxon>Bacteria</taxon>
        <taxon>Pseudomonadati</taxon>
        <taxon>Bacteroidota</taxon>
        <taxon>Cytophagia</taxon>
        <taxon>Cytophagales</taxon>
        <taxon>Bernardetiaceae</taxon>
        <taxon>Bernardetia</taxon>
    </lineage>
</organism>
<proteinExistence type="predicted"/>
<dbReference type="RefSeq" id="WP_014796105.1">
    <property type="nucleotide sequence ID" value="NC_018018.1"/>
</dbReference>
<dbReference type="STRING" id="880071.Fleli_0137"/>
<dbReference type="Proteomes" id="UP000006054">
    <property type="component" value="Chromosome"/>
</dbReference>
<accession>I4AFA2</accession>
<protein>
    <submittedName>
        <fullName evidence="1">Uncharacterized protein</fullName>
    </submittedName>
</protein>
<dbReference type="AlphaFoldDB" id="I4AFA2"/>
<evidence type="ECO:0000313" key="1">
    <source>
        <dbReference type="EMBL" id="AFM02637.1"/>
    </source>
</evidence>
<dbReference type="EMBL" id="CP003345">
    <property type="protein sequence ID" value="AFM02637.1"/>
    <property type="molecule type" value="Genomic_DNA"/>
</dbReference>
<dbReference type="eggNOG" id="ENOG50310GM">
    <property type="taxonomic scope" value="Bacteria"/>
</dbReference>
<gene>
    <name evidence="1" type="ordered locus">Fleli_0137</name>
</gene>
<dbReference type="KEGG" id="fli:Fleli_0137"/>
<keyword evidence="2" id="KW-1185">Reference proteome</keyword>
<dbReference type="OrthoDB" id="1466422at2"/>
<dbReference type="HOGENOM" id="CLU_1426477_0_0_10"/>
<name>I4AFA2_BERLS</name>
<reference evidence="2" key="1">
    <citation type="submission" date="2012-06" db="EMBL/GenBank/DDBJ databases">
        <title>The complete genome of Flexibacter litoralis DSM 6794.</title>
        <authorList>
            <person name="Lucas S."/>
            <person name="Copeland A."/>
            <person name="Lapidus A."/>
            <person name="Glavina del Rio T."/>
            <person name="Dalin E."/>
            <person name="Tice H."/>
            <person name="Bruce D."/>
            <person name="Goodwin L."/>
            <person name="Pitluck S."/>
            <person name="Peters L."/>
            <person name="Ovchinnikova G."/>
            <person name="Lu M."/>
            <person name="Kyrpides N."/>
            <person name="Mavromatis K."/>
            <person name="Ivanova N."/>
            <person name="Brettin T."/>
            <person name="Detter J.C."/>
            <person name="Han C."/>
            <person name="Larimer F."/>
            <person name="Land M."/>
            <person name="Hauser L."/>
            <person name="Markowitz V."/>
            <person name="Cheng J.-F."/>
            <person name="Hugenholtz P."/>
            <person name="Woyke T."/>
            <person name="Wu D."/>
            <person name="Spring S."/>
            <person name="Lang E."/>
            <person name="Kopitz M."/>
            <person name="Brambilla E."/>
            <person name="Klenk H.-P."/>
            <person name="Eisen J.A."/>
        </authorList>
    </citation>
    <scope>NUCLEOTIDE SEQUENCE [LARGE SCALE GENOMIC DNA]</scope>
    <source>
        <strain evidence="2">ATCC 23117 / DSM 6794 / NBRC 15988 / NCIMB 1366 / Sio-4</strain>
    </source>
</reference>
<evidence type="ECO:0000313" key="2">
    <source>
        <dbReference type="Proteomes" id="UP000006054"/>
    </source>
</evidence>
<sequence precursor="true">MKKRTIFTIFFFLCAAGLGYALVDTIKTSIEQEELIIKSEARVIERLKIIREAQKTYQLRYGRYTPSWDSLKQFVRKGVMYNVNKREIVIPKDEIRTLETYYLGDSVRTIYDTLGTIPAINSVFEDGKPTFNLDSIEYIPGKGEKQFKMFVEKKPTGKTDIMADYIEVIDPFPVNPARSDESSNRRTKFLRFGSLNEVSTVGNWEDK</sequence>